<gene>
    <name evidence="9" type="ORF">AMAG_14636</name>
</gene>
<proteinExistence type="predicted"/>
<name>A0A0L0T700_ALLM3</name>
<evidence type="ECO:0000259" key="8">
    <source>
        <dbReference type="Pfam" id="PF08600"/>
    </source>
</evidence>
<feature type="compositionally biased region" description="Basic and acidic residues" evidence="6">
    <location>
        <begin position="331"/>
        <end position="352"/>
    </location>
</feature>
<protein>
    <recommendedName>
        <fullName evidence="11">C3HC-type domain-containing protein</fullName>
    </recommendedName>
</protein>
<evidence type="ECO:0008006" key="11">
    <source>
        <dbReference type="Google" id="ProtNLM"/>
    </source>
</evidence>
<evidence type="ECO:0000313" key="10">
    <source>
        <dbReference type="Proteomes" id="UP000054350"/>
    </source>
</evidence>
<dbReference type="PANTHER" id="PTHR15835">
    <property type="entry name" value="NUCLEAR-INTERACTING PARTNER OF ALK"/>
    <property type="match status" value="1"/>
</dbReference>
<dbReference type="InterPro" id="IPR013909">
    <property type="entry name" value="NuBaID_C"/>
</dbReference>
<evidence type="ECO:0000256" key="6">
    <source>
        <dbReference type="SAM" id="MobiDB-lite"/>
    </source>
</evidence>
<dbReference type="EMBL" id="GG745366">
    <property type="protein sequence ID" value="KNE70512.1"/>
    <property type="molecule type" value="Genomic_DNA"/>
</dbReference>
<dbReference type="eggNOG" id="KOG4765">
    <property type="taxonomic scope" value="Eukaryota"/>
</dbReference>
<feature type="region of interest" description="Disordered" evidence="6">
    <location>
        <begin position="325"/>
        <end position="352"/>
    </location>
</feature>
<keyword evidence="3" id="KW-0863">Zinc-finger</keyword>
<evidence type="ECO:0000256" key="1">
    <source>
        <dbReference type="ARBA" id="ARBA00004123"/>
    </source>
</evidence>
<dbReference type="Proteomes" id="UP000054350">
    <property type="component" value="Unassembled WGS sequence"/>
</dbReference>
<reference evidence="9 10" key="1">
    <citation type="submission" date="2009-11" db="EMBL/GenBank/DDBJ databases">
        <title>Annotation of Allomyces macrogynus ATCC 38327.</title>
        <authorList>
            <consortium name="The Broad Institute Genome Sequencing Platform"/>
            <person name="Russ C."/>
            <person name="Cuomo C."/>
            <person name="Burger G."/>
            <person name="Gray M.W."/>
            <person name="Holland P.W.H."/>
            <person name="King N."/>
            <person name="Lang F.B.F."/>
            <person name="Roger A.J."/>
            <person name="Ruiz-Trillo I."/>
            <person name="Young S.K."/>
            <person name="Zeng Q."/>
            <person name="Gargeya S."/>
            <person name="Fitzgerald M."/>
            <person name="Haas B."/>
            <person name="Abouelleil A."/>
            <person name="Alvarado L."/>
            <person name="Arachchi H.M."/>
            <person name="Berlin A."/>
            <person name="Chapman S.B."/>
            <person name="Gearin G."/>
            <person name="Goldberg J."/>
            <person name="Griggs A."/>
            <person name="Gujja S."/>
            <person name="Hansen M."/>
            <person name="Heiman D."/>
            <person name="Howarth C."/>
            <person name="Larimer J."/>
            <person name="Lui A."/>
            <person name="MacDonald P.J.P."/>
            <person name="McCowen C."/>
            <person name="Montmayeur A."/>
            <person name="Murphy C."/>
            <person name="Neiman D."/>
            <person name="Pearson M."/>
            <person name="Priest M."/>
            <person name="Roberts A."/>
            <person name="Saif S."/>
            <person name="Shea T."/>
            <person name="Sisk P."/>
            <person name="Stolte C."/>
            <person name="Sykes S."/>
            <person name="Wortman J."/>
            <person name="Nusbaum C."/>
            <person name="Birren B."/>
        </authorList>
    </citation>
    <scope>NUCLEOTIDE SEQUENCE [LARGE SCALE GENOMIC DNA]</scope>
    <source>
        <strain evidence="9 10">ATCC 38327</strain>
    </source>
</reference>
<dbReference type="GO" id="GO:0008270">
    <property type="term" value="F:zinc ion binding"/>
    <property type="evidence" value="ECO:0007669"/>
    <property type="project" value="UniProtKB-KW"/>
</dbReference>
<dbReference type="PANTHER" id="PTHR15835:SF6">
    <property type="entry name" value="ZINC FINGER C3HC-TYPE PROTEIN 1"/>
    <property type="match status" value="1"/>
</dbReference>
<reference evidence="10" key="2">
    <citation type="submission" date="2009-11" db="EMBL/GenBank/DDBJ databases">
        <title>The Genome Sequence of Allomyces macrogynus strain ATCC 38327.</title>
        <authorList>
            <consortium name="The Broad Institute Genome Sequencing Platform"/>
            <person name="Russ C."/>
            <person name="Cuomo C."/>
            <person name="Shea T."/>
            <person name="Young S.K."/>
            <person name="Zeng Q."/>
            <person name="Koehrsen M."/>
            <person name="Haas B."/>
            <person name="Borodovsky M."/>
            <person name="Guigo R."/>
            <person name="Alvarado L."/>
            <person name="Berlin A."/>
            <person name="Borenstein D."/>
            <person name="Chen Z."/>
            <person name="Engels R."/>
            <person name="Freedman E."/>
            <person name="Gellesch M."/>
            <person name="Goldberg J."/>
            <person name="Griggs A."/>
            <person name="Gujja S."/>
            <person name="Heiman D."/>
            <person name="Hepburn T."/>
            <person name="Howarth C."/>
            <person name="Jen D."/>
            <person name="Larson L."/>
            <person name="Lewis B."/>
            <person name="Mehta T."/>
            <person name="Park D."/>
            <person name="Pearson M."/>
            <person name="Roberts A."/>
            <person name="Saif S."/>
            <person name="Shenoy N."/>
            <person name="Sisk P."/>
            <person name="Stolte C."/>
            <person name="Sykes S."/>
            <person name="Walk T."/>
            <person name="White J."/>
            <person name="Yandava C."/>
            <person name="Burger G."/>
            <person name="Gray M.W."/>
            <person name="Holland P.W.H."/>
            <person name="King N."/>
            <person name="Lang F.B.F."/>
            <person name="Roger A.J."/>
            <person name="Ruiz-Trillo I."/>
            <person name="Lander E."/>
            <person name="Nusbaum C."/>
        </authorList>
    </citation>
    <scope>NUCLEOTIDE SEQUENCE [LARGE SCALE GENOMIC DNA]</scope>
    <source>
        <strain evidence="10">ATCC 38327</strain>
    </source>
</reference>
<evidence type="ECO:0000256" key="5">
    <source>
        <dbReference type="ARBA" id="ARBA00023242"/>
    </source>
</evidence>
<dbReference type="AlphaFoldDB" id="A0A0L0T700"/>
<dbReference type="Pfam" id="PF07967">
    <property type="entry name" value="zf-C3HC"/>
    <property type="match status" value="1"/>
</dbReference>
<keyword evidence="4" id="KW-0862">Zinc</keyword>
<feature type="non-terminal residue" evidence="9">
    <location>
        <position position="1"/>
    </location>
</feature>
<comment type="subcellular location">
    <subcellularLocation>
        <location evidence="1">Nucleus</location>
    </subcellularLocation>
</comment>
<evidence type="ECO:0000256" key="3">
    <source>
        <dbReference type="ARBA" id="ARBA00022771"/>
    </source>
</evidence>
<dbReference type="Pfam" id="PF08600">
    <property type="entry name" value="NuBaID_C"/>
    <property type="match status" value="1"/>
</dbReference>
<dbReference type="STRING" id="578462.A0A0L0T700"/>
<sequence length="352" mass="38378">MAHESATTARIRKVLLAADDATRRILSPGKTRNRSVDLPTSDSAQVDAADPWPIHDPFSRDDLARRLKTYATATFAFSPTNLDPVAAASQGWCYHAATNTLECELCHSMIMLGSVLEQSINAESPIAVKYRALLSSEHLADCPWRRQPCSMSIQELPALPPGQLLQAVQARLVGYPEIPDDGVVEPEPPIPEKVLAQFPSHGASAVQCALFNWSAVPLSDSTGATTETTIAAVTLTCTFCSRRVGFWKLSKENPLDPRTAHKWYCPWSAPGVLARMCRLLAPTMNATTPAPDAAVDADDPVIQLAARSSARTTMHKVRTLIARTSAPLTKRMRDDADQARECAKRQRVDKEG</sequence>
<organism evidence="9 10">
    <name type="scientific">Allomyces macrogynus (strain ATCC 38327)</name>
    <name type="common">Allomyces javanicus var. macrogynus</name>
    <dbReference type="NCBI Taxonomy" id="578462"/>
    <lineage>
        <taxon>Eukaryota</taxon>
        <taxon>Fungi</taxon>
        <taxon>Fungi incertae sedis</taxon>
        <taxon>Blastocladiomycota</taxon>
        <taxon>Blastocladiomycetes</taxon>
        <taxon>Blastocladiales</taxon>
        <taxon>Blastocladiaceae</taxon>
        <taxon>Allomyces</taxon>
    </lineage>
</organism>
<dbReference type="GO" id="GO:0005634">
    <property type="term" value="C:nucleus"/>
    <property type="evidence" value="ECO:0007669"/>
    <property type="project" value="UniProtKB-SubCell"/>
</dbReference>
<evidence type="ECO:0000313" key="9">
    <source>
        <dbReference type="EMBL" id="KNE70512.1"/>
    </source>
</evidence>
<keyword evidence="10" id="KW-1185">Reference proteome</keyword>
<accession>A0A0L0T700</accession>
<keyword evidence="5" id="KW-0539">Nucleus</keyword>
<evidence type="ECO:0000256" key="2">
    <source>
        <dbReference type="ARBA" id="ARBA00022723"/>
    </source>
</evidence>
<feature type="domain" description="C3HC-type" evidence="7">
    <location>
        <begin position="57"/>
        <end position="172"/>
    </location>
</feature>
<keyword evidence="2" id="KW-0479">Metal-binding</keyword>
<dbReference type="VEuPathDB" id="FungiDB:AMAG_14636"/>
<dbReference type="OrthoDB" id="614844at2759"/>
<feature type="domain" description="NuBaID C-terminal" evidence="8">
    <location>
        <begin position="206"/>
        <end position="271"/>
    </location>
</feature>
<evidence type="ECO:0000259" key="7">
    <source>
        <dbReference type="Pfam" id="PF07967"/>
    </source>
</evidence>
<evidence type="ECO:0000256" key="4">
    <source>
        <dbReference type="ARBA" id="ARBA00022833"/>
    </source>
</evidence>
<dbReference type="InterPro" id="IPR012935">
    <property type="entry name" value="NuBaID_N"/>
</dbReference>